<dbReference type="GO" id="GO:0046813">
    <property type="term" value="P:receptor-mediated virion attachment to host cell"/>
    <property type="evidence" value="ECO:0007669"/>
    <property type="project" value="InterPro"/>
</dbReference>
<name>A0AAE7PG44_9NIDO</name>
<dbReference type="GO" id="GO:0019031">
    <property type="term" value="C:viral envelope"/>
    <property type="evidence" value="ECO:0007669"/>
    <property type="project" value="InterPro"/>
</dbReference>
<organism evidence="2 3">
    <name type="scientific">Veiled chameleon serpentovirus B</name>
    <dbReference type="NCBI Taxonomy" id="2806430"/>
    <lineage>
        <taxon>Viruses</taxon>
        <taxon>Riboviria</taxon>
        <taxon>Orthornavirae</taxon>
        <taxon>Pisuviricota</taxon>
        <taxon>Pisoniviricetes</taxon>
        <taxon>Nidovirales</taxon>
        <taxon>Tornidovirineae</taxon>
        <taxon>Tobaniviridae</taxon>
        <taxon>Serpentovirinae</taxon>
        <taxon>Vebetovirus</taxon>
        <taxon>Chabetovirus</taxon>
        <taxon>Vebetovirus paba</taxon>
    </lineage>
</organism>
<evidence type="ECO:0000313" key="3">
    <source>
        <dbReference type="Proteomes" id="UP000830816"/>
    </source>
</evidence>
<proteinExistence type="predicted"/>
<protein>
    <submittedName>
        <fullName evidence="2">Spike protein</fullName>
    </submittedName>
</protein>
<accession>A0AAE7PG44</accession>
<dbReference type="GO" id="GO:0075509">
    <property type="term" value="P:endocytosis involved in viral entry into host cell"/>
    <property type="evidence" value="ECO:0007669"/>
    <property type="project" value="InterPro"/>
</dbReference>
<dbReference type="GO" id="GO:0055036">
    <property type="term" value="C:virion membrane"/>
    <property type="evidence" value="ECO:0007669"/>
    <property type="project" value="InterPro"/>
</dbReference>
<feature type="transmembrane region" description="Helical" evidence="1">
    <location>
        <begin position="1108"/>
        <end position="1133"/>
    </location>
</feature>
<evidence type="ECO:0000313" key="2">
    <source>
        <dbReference type="EMBL" id="QRC47042.1"/>
    </source>
</evidence>
<dbReference type="EMBL" id="MT997159">
    <property type="protein sequence ID" value="QRC47042.1"/>
    <property type="molecule type" value="Viral_cRNA"/>
</dbReference>
<evidence type="ECO:0000256" key="1">
    <source>
        <dbReference type="SAM" id="Phobius"/>
    </source>
</evidence>
<reference evidence="2" key="1">
    <citation type="journal article" date="2020" name="Viruses">
        <title>Serpentovirus (Nidovirus) and Orthoreovirus Coinfection in Captive Veiled Chameleons (Chamaeleo calyptratus) with Respiratory Disease.</title>
        <authorList>
            <person name="Hoon-Hanks L.L."/>
            <person name="Stohr A.C."/>
            <person name="Anderson A.J."/>
            <person name="Evans D.E."/>
            <person name="Nevarez J.G."/>
            <person name="Diaz R.E."/>
            <person name="Rodgers C.P."/>
            <person name="Cross S.T."/>
            <person name="Steiner H.R."/>
            <person name="Parker R.R."/>
            <person name="Stenglein M.D."/>
        </authorList>
    </citation>
    <scope>NUCLEOTIDE SEQUENCE</scope>
    <source>
        <strain evidence="2">B</strain>
    </source>
</reference>
<keyword evidence="1" id="KW-1133">Transmembrane helix</keyword>
<sequence length="1141" mass="129632">MDLSVIIVLTLFLPQARFEDPTSYYQNWNKRVSPHSQRVGVLNDSQLVELLTDPHPADVIYDSNLYPAITQNLKRYLFSGQTFENPFGEYIKNTTFIYPTIGQIPEVISFNLSSFGDFLSSAEDRVIAELSKDPDVVVHRVGNVTYIGTYSTLFTRLTYQGGHVVPYTSQSQCPKFLNFTTKIVKESQQIGKDKFRDAYYLASTTQTHVKNPLVELDLQNYYYYFRTQCTPCDKWRVEQLKASLEAWDDVNLRNYLCKLKTRSILTKLPDKFFDKYGFYNWRSHRPQSDYMCVSMKSDKYPKKYCDCDLPQFSVLYDNCTLIFRGKKSTSKDIRNVGVYIPVKSTGRSVGATVRLTADAIWATELGLLDVKKHCTSQSLKEPEIYDKPPCMKFIIRQPKNPKTSYVLHSNSIYKSLTFKCQCPYMCLLIVDTYMPIIVTDGRVIKTDTRIKDSVSIVEAFNNSRESIELPSCKRQTCTVVGESTYYEETSGGFLRVVVGSGPQVLTFVSSLTIIYQVPLGPLTAPYVYCVFPRPDVLQLSSDPQAPINAPLPQVVTFNDGTRLVERKINNTIIHSPDPVFVSSEVTLRPTAGSCKLPSGYKWAGSFDVVSTDTIQYCEVVEGFDKATCFSTKLEPKTKIYTVPKRILLPRQDCSGLCKTNICNGDERKSPLYQVCQQLTDSINQILGHTSPVEGVDLPLADNSNDGRQLPNGSISLKFFQNVVTKLDLEAKHNQPNFLRRFDKISKVFDLFGDKRVPLFEGFGKFLLPIPLTKNIDTSSTRFWPDRGDGFFEGLMYNTAWDMDWVAALPWLAGWRYGRQINALSFTMHQVLLSLKDLQTTINDNFDVVKEAFGVVQNQITHNFNAMSQLAQNVETAITALQNDVYRINQKLSQTEFMAAKVAQLNALYTDIKVMQERLLRQQAEFRNRVKMCNRLNAVCMDMEGVYLSHNSFETEDFWFLVVKYLGAEECRQVYQRSVVCVDGGAKIAAFPCTWQKSVRGRDAEWQLVNLNNVNQSCPPTIQLDSCRISNSDAFTYAMDNAFSKPLERHELNLTTIEFHNNLGNISEFGKALNETLNKIKDVTILQDHFNDTTFGGVFTKAAGGGMTFWTVVFLIIFLSVLACICAPIVRLCFIMCCNKNK</sequence>
<dbReference type="Proteomes" id="UP000830816">
    <property type="component" value="Segment"/>
</dbReference>
<keyword evidence="1" id="KW-0812">Transmembrane</keyword>
<dbReference type="GO" id="GO:0016020">
    <property type="term" value="C:membrane"/>
    <property type="evidence" value="ECO:0007669"/>
    <property type="project" value="InterPro"/>
</dbReference>
<dbReference type="GeneID" id="80539523"/>
<keyword evidence="3" id="KW-1185">Reference proteome</keyword>
<keyword evidence="1" id="KW-0472">Membrane</keyword>
<dbReference type="GO" id="GO:0019064">
    <property type="term" value="P:fusion of virus membrane with host plasma membrane"/>
    <property type="evidence" value="ECO:0007669"/>
    <property type="project" value="InterPro"/>
</dbReference>
<dbReference type="GO" id="GO:0039654">
    <property type="term" value="P:fusion of virus membrane with host endosome membrane"/>
    <property type="evidence" value="ECO:0007669"/>
    <property type="project" value="InterPro"/>
</dbReference>
<dbReference type="KEGG" id="vg:80539523"/>
<dbReference type="RefSeq" id="YP_010800871.1">
    <property type="nucleotide sequence ID" value="NC_076911.1"/>
</dbReference>